<dbReference type="InterPro" id="IPR007956">
    <property type="entry name" value="Malonyl_CoA_deC_C"/>
</dbReference>
<evidence type="ECO:0000259" key="2">
    <source>
        <dbReference type="Pfam" id="PF17408"/>
    </source>
</evidence>
<reference evidence="3 4" key="1">
    <citation type="journal article" date="2016" name="Int. J. Syst. Evol. Microbiol.">
        <title>Arsenicitalea aurantiaca gen. nov., sp. nov., a new member of the family Hyphomicrobiaceae, isolated from high-arsenic sediment.</title>
        <authorList>
            <person name="Mu Y."/>
            <person name="Zhou L."/>
            <person name="Zeng X.C."/>
            <person name="Liu L."/>
            <person name="Pan Y."/>
            <person name="Chen X."/>
            <person name="Wang J."/>
            <person name="Li S."/>
            <person name="Li W.J."/>
            <person name="Wang Y."/>
        </authorList>
    </citation>
    <scope>NUCLEOTIDE SEQUENCE [LARGE SCALE GENOMIC DNA]</scope>
    <source>
        <strain evidence="3 4">42-50</strain>
    </source>
</reference>
<evidence type="ECO:0000313" key="3">
    <source>
        <dbReference type="EMBL" id="RUT28884.1"/>
    </source>
</evidence>
<dbReference type="GO" id="GO:0050080">
    <property type="term" value="F:malonyl-CoA decarboxylase activity"/>
    <property type="evidence" value="ECO:0007669"/>
    <property type="project" value="InterPro"/>
</dbReference>
<evidence type="ECO:0000313" key="4">
    <source>
        <dbReference type="Proteomes" id="UP000281547"/>
    </source>
</evidence>
<accession>A0A433X493</accession>
<dbReference type="PANTHER" id="PTHR28641">
    <property type="match status" value="1"/>
</dbReference>
<name>A0A433X493_9HYPH</name>
<dbReference type="GO" id="GO:0006633">
    <property type="term" value="P:fatty acid biosynthetic process"/>
    <property type="evidence" value="ECO:0007669"/>
    <property type="project" value="InterPro"/>
</dbReference>
<dbReference type="Pfam" id="PF05292">
    <property type="entry name" value="MCD"/>
    <property type="match status" value="1"/>
</dbReference>
<comment type="caution">
    <text evidence="3">The sequence shown here is derived from an EMBL/GenBank/DDBJ whole genome shotgun (WGS) entry which is preliminary data.</text>
</comment>
<dbReference type="InterPro" id="IPR042303">
    <property type="entry name" value="Malonyl_CoA_deC_C_sf"/>
</dbReference>
<dbReference type="Proteomes" id="UP000281547">
    <property type="component" value="Unassembled WGS sequence"/>
</dbReference>
<dbReference type="AlphaFoldDB" id="A0A433X493"/>
<dbReference type="InterPro" id="IPR035372">
    <property type="entry name" value="MCD_N"/>
</dbReference>
<dbReference type="PANTHER" id="PTHR28641:SF1">
    <property type="entry name" value="MALONYL-COA DECARBOXYLASE, MITOCHONDRIAL"/>
    <property type="match status" value="1"/>
</dbReference>
<dbReference type="InterPro" id="IPR038351">
    <property type="entry name" value="MCD_N_sf"/>
</dbReference>
<dbReference type="InterPro" id="IPR038917">
    <property type="entry name" value="Malonyl_CoA_deC"/>
</dbReference>
<organism evidence="3 4">
    <name type="scientific">Arsenicitalea aurantiaca</name>
    <dbReference type="NCBI Taxonomy" id="1783274"/>
    <lineage>
        <taxon>Bacteria</taxon>
        <taxon>Pseudomonadati</taxon>
        <taxon>Pseudomonadota</taxon>
        <taxon>Alphaproteobacteria</taxon>
        <taxon>Hyphomicrobiales</taxon>
        <taxon>Devosiaceae</taxon>
        <taxon>Arsenicitalea</taxon>
    </lineage>
</organism>
<dbReference type="EMBL" id="RZNJ01000006">
    <property type="protein sequence ID" value="RUT28884.1"/>
    <property type="molecule type" value="Genomic_DNA"/>
</dbReference>
<gene>
    <name evidence="3" type="ORF">EMQ25_15985</name>
</gene>
<dbReference type="Gene3D" id="1.20.140.90">
    <property type="entry name" value="Malonyl-CoA decarboxylase, oligemerization domain"/>
    <property type="match status" value="1"/>
</dbReference>
<feature type="domain" description="Malonyl-CoA decarboxylase N-terminal" evidence="2">
    <location>
        <begin position="76"/>
        <end position="159"/>
    </location>
</feature>
<proteinExistence type="predicted"/>
<dbReference type="RefSeq" id="WP_127189608.1">
    <property type="nucleotide sequence ID" value="NZ_RZNJ01000006.1"/>
</dbReference>
<protein>
    <submittedName>
        <fullName evidence="3">MCD, Malonyl-CoA decarboxylase MCD</fullName>
    </submittedName>
</protein>
<sequence>MLQEMLASLTGRFRRQAPAMPRLEPPAMPLDALCRAVIGTRALSSSMALAQRLLDRYAALTFEERRDFFSMLRREFGIDRASVAEAAHLAQTSGDYAALERLYTLAEPTRQHLLRRINQVPDGTAMLVELRADLLRMLDADPDLREVDYDFRHLFHSWFNGGFLELRRVDWNTSASILAKIIEYEAVHEIRDWSDLRSRIDPPDRRLYAFFHPRLPREPLVFVEVALCPDIPSGIGAILDRERPVIAAEAARTAVFYSISNCQDGLRGVSFGNLLIKQVVSSLRAEFPRLETFVTLSPVPGFARWLAGEAQNAASIVHAPAKAALERTAAPEWWLAPDAQETGLALTRLAAHYLVAAKRSGGEPVDPVARFHLGNGARLTRVNWPGNLSAAGLKGAHGVMVNYHYELGEIETNSETFLETGAVAASAAVADLAQQAVPASPTR</sequence>
<keyword evidence="4" id="KW-1185">Reference proteome</keyword>
<feature type="domain" description="Malonyl-CoA decarboxylase C-terminal" evidence="1">
    <location>
        <begin position="162"/>
        <end position="406"/>
    </location>
</feature>
<dbReference type="OrthoDB" id="5292736at2"/>
<dbReference type="Pfam" id="PF17408">
    <property type="entry name" value="MCD_N"/>
    <property type="match status" value="1"/>
</dbReference>
<evidence type="ECO:0000259" key="1">
    <source>
        <dbReference type="Pfam" id="PF05292"/>
    </source>
</evidence>
<dbReference type="Gene3D" id="3.40.630.150">
    <property type="entry name" value="Malonyl-CoA decarboxylase, catalytic domain"/>
    <property type="match status" value="1"/>
</dbReference>